<dbReference type="AlphaFoldDB" id="X1VRP1"/>
<name>X1VRP1_9ZZZZ</name>
<dbReference type="EMBL" id="BARW01043396">
    <property type="protein sequence ID" value="GAJ19671.1"/>
    <property type="molecule type" value="Genomic_DNA"/>
</dbReference>
<reference evidence="1" key="1">
    <citation type="journal article" date="2014" name="Front. Microbiol.">
        <title>High frequency of phylogenetically diverse reductive dehalogenase-homologous genes in deep subseafloor sedimentary metagenomes.</title>
        <authorList>
            <person name="Kawai M."/>
            <person name="Futagami T."/>
            <person name="Toyoda A."/>
            <person name="Takaki Y."/>
            <person name="Nishi S."/>
            <person name="Hori S."/>
            <person name="Arai W."/>
            <person name="Tsubouchi T."/>
            <person name="Morono Y."/>
            <person name="Uchiyama I."/>
            <person name="Ito T."/>
            <person name="Fujiyama A."/>
            <person name="Inagaki F."/>
            <person name="Takami H."/>
        </authorList>
    </citation>
    <scope>NUCLEOTIDE SEQUENCE</scope>
    <source>
        <strain evidence="1">Expedition CK06-06</strain>
    </source>
</reference>
<sequence length="30" mass="3765">IFHNNDHSPIFFKINLRVHAIFYRTIEFKF</sequence>
<feature type="non-terminal residue" evidence="1">
    <location>
        <position position="1"/>
    </location>
</feature>
<comment type="caution">
    <text evidence="1">The sequence shown here is derived from an EMBL/GenBank/DDBJ whole genome shotgun (WGS) entry which is preliminary data.</text>
</comment>
<organism evidence="1">
    <name type="scientific">marine sediment metagenome</name>
    <dbReference type="NCBI Taxonomy" id="412755"/>
    <lineage>
        <taxon>unclassified sequences</taxon>
        <taxon>metagenomes</taxon>
        <taxon>ecological metagenomes</taxon>
    </lineage>
</organism>
<protein>
    <submittedName>
        <fullName evidence="1">Uncharacterized protein</fullName>
    </submittedName>
</protein>
<gene>
    <name evidence="1" type="ORF">S12H4_63588</name>
</gene>
<proteinExistence type="predicted"/>
<accession>X1VRP1</accession>
<evidence type="ECO:0000313" key="1">
    <source>
        <dbReference type="EMBL" id="GAJ19671.1"/>
    </source>
</evidence>